<protein>
    <submittedName>
        <fullName evidence="2">Uncharacterized protein</fullName>
    </submittedName>
</protein>
<dbReference type="RefSeq" id="WP_024894751.1">
    <property type="nucleotide sequence ID" value="NZ_JAAOMO010000184.1"/>
</dbReference>
<proteinExistence type="predicted"/>
<dbReference type="EMBL" id="LWRY01000120">
    <property type="protein sequence ID" value="OCX71949.1"/>
    <property type="molecule type" value="Genomic_DNA"/>
</dbReference>
<evidence type="ECO:0000313" key="4">
    <source>
        <dbReference type="Proteomes" id="UP000095008"/>
    </source>
</evidence>
<dbReference type="EMBL" id="LWSA01000090">
    <property type="protein sequence ID" value="OCX73886.1"/>
    <property type="molecule type" value="Genomic_DNA"/>
</dbReference>
<dbReference type="AlphaFoldDB" id="A0A1C2J333"/>
<organism evidence="2 3">
    <name type="scientific">Acidithiobacillus thiooxidans</name>
    <name type="common">Thiobacillus thiooxidans</name>
    <dbReference type="NCBI Taxonomy" id="930"/>
    <lineage>
        <taxon>Bacteria</taxon>
        <taxon>Pseudomonadati</taxon>
        <taxon>Pseudomonadota</taxon>
        <taxon>Acidithiobacillia</taxon>
        <taxon>Acidithiobacillales</taxon>
        <taxon>Acidithiobacillaceae</taxon>
        <taxon>Acidithiobacillus</taxon>
    </lineage>
</organism>
<evidence type="ECO:0000313" key="2">
    <source>
        <dbReference type="EMBL" id="OCX73886.1"/>
    </source>
</evidence>
<gene>
    <name evidence="1" type="ORF">A6M23_10720</name>
    <name evidence="2" type="ORF">A6P07_07085</name>
</gene>
<dbReference type="Proteomes" id="UP000095008">
    <property type="component" value="Unassembled WGS sequence"/>
</dbReference>
<keyword evidence="4" id="KW-1185">Reference proteome</keyword>
<comment type="caution">
    <text evidence="2">The sequence shown here is derived from an EMBL/GenBank/DDBJ whole genome shotgun (WGS) entry which is preliminary data.</text>
</comment>
<name>A0A1C2J333_ACITH</name>
<dbReference type="Proteomes" id="UP000094893">
    <property type="component" value="Unassembled WGS sequence"/>
</dbReference>
<evidence type="ECO:0000313" key="1">
    <source>
        <dbReference type="EMBL" id="OCX71949.1"/>
    </source>
</evidence>
<reference evidence="2 3" key="1">
    <citation type="journal article" date="2016" name="Int. J. Mol. Sci.">
        <title>Comparative genomics of the extreme acidophile Acidithiobacillus thiooxidans reveals intraspecific divergence and niche adaptation.</title>
        <authorList>
            <person name="Zhang X."/>
            <person name="Feng X."/>
            <person name="Tao J."/>
            <person name="Ma L."/>
            <person name="Xiao Y."/>
            <person name="Liang Y."/>
            <person name="Liu X."/>
            <person name="Yin H."/>
        </authorList>
    </citation>
    <scope>NUCLEOTIDE SEQUENCE [LARGE SCALE GENOMIC DNA]</scope>
    <source>
        <strain evidence="2 3">A02</strain>
        <strain evidence="1">DXS-W</strain>
    </source>
</reference>
<accession>A0A1C2J333</accession>
<evidence type="ECO:0000313" key="3">
    <source>
        <dbReference type="Proteomes" id="UP000094893"/>
    </source>
</evidence>
<sequence length="99" mass="11401">MDGENEKDRAQSSILEIGLVMENAEGQRIPAIQMRLYPMVQQALLEAVDQLRHDPEQEYIRVTLYGTAERGVQMDFSREALLNLVSTIQENRLKNIEIQ</sequence>
<dbReference type="STRING" id="930.GCA_002079865_02776"/>